<dbReference type="PANTHER" id="PTHR43646">
    <property type="entry name" value="GLYCOSYLTRANSFERASE"/>
    <property type="match status" value="1"/>
</dbReference>
<dbReference type="SUPFAM" id="SSF53448">
    <property type="entry name" value="Nucleotide-diphospho-sugar transferases"/>
    <property type="match status" value="1"/>
</dbReference>
<dbReference type="Pfam" id="PF00535">
    <property type="entry name" value="Glycos_transf_2"/>
    <property type="match status" value="1"/>
</dbReference>
<keyword evidence="1" id="KW-0812">Transmembrane</keyword>
<keyword evidence="4" id="KW-1185">Reference proteome</keyword>
<evidence type="ECO:0000313" key="3">
    <source>
        <dbReference type="EMBL" id="RSL15180.1"/>
    </source>
</evidence>
<gene>
    <name evidence="3" type="ORF">EDE15_0658</name>
</gene>
<keyword evidence="1" id="KW-1133">Transmembrane helix</keyword>
<dbReference type="RefSeq" id="WP_125483952.1">
    <property type="nucleotide sequence ID" value="NZ_RSDW01000001.1"/>
</dbReference>
<evidence type="ECO:0000256" key="1">
    <source>
        <dbReference type="SAM" id="Phobius"/>
    </source>
</evidence>
<accession>A0A3R9NWB8</accession>
<feature type="transmembrane region" description="Helical" evidence="1">
    <location>
        <begin position="269"/>
        <end position="289"/>
    </location>
</feature>
<dbReference type="InterPro" id="IPR029044">
    <property type="entry name" value="Nucleotide-diphossugar_trans"/>
</dbReference>
<name>A0A3R9NWB8_9BACT</name>
<organism evidence="3 4">
    <name type="scientific">Edaphobacter aggregans</name>
    <dbReference type="NCBI Taxonomy" id="570835"/>
    <lineage>
        <taxon>Bacteria</taxon>
        <taxon>Pseudomonadati</taxon>
        <taxon>Acidobacteriota</taxon>
        <taxon>Terriglobia</taxon>
        <taxon>Terriglobales</taxon>
        <taxon>Acidobacteriaceae</taxon>
        <taxon>Edaphobacter</taxon>
    </lineage>
</organism>
<keyword evidence="3" id="KW-0808">Transferase</keyword>
<keyword evidence="1" id="KW-0472">Membrane</keyword>
<reference evidence="3 4" key="1">
    <citation type="submission" date="2018-12" db="EMBL/GenBank/DDBJ databases">
        <title>Sequencing of bacterial isolates from soil warming experiment in Harvard Forest, Massachusetts, USA.</title>
        <authorList>
            <person name="Deangelis K."/>
        </authorList>
    </citation>
    <scope>NUCLEOTIDE SEQUENCE [LARGE SCALE GENOMIC DNA]</scope>
    <source>
        <strain evidence="3 4">EB153</strain>
    </source>
</reference>
<sequence length="359" mass="40100">MESTDQNPDPSPELELSVIIPARNEEQALPTCLTSLVSQSEPGFALGLQWEIIVVNDASTDRTREIATEFAANHQGITVLDAPPLDLSSRGGFTGKNNACWAAAQIANGKWLLFTDADTIHEPLSLSRSLREAERHKAVLLSYSPRQIVSGFWQRALMPLVFSELASVYPSNQVNDPGRGLAAANGQFLLVESDAYFSIGGHRAVGMNVLEDVALARNIKRAKRVIRFRYAPEALSTRMYRSTADMIEGWTKNLALLFPRPIYLAAWRILDLLLFVGLPALALGLPWLVTWQRAAILLLWARTLWRFYARVARSNFPTLDVAMSILGIPMFVYLLLRSVMQHHIKKSVSWKGRSYNVGR</sequence>
<feature type="domain" description="Glycosyltransferase 2-like" evidence="2">
    <location>
        <begin position="17"/>
        <end position="158"/>
    </location>
</feature>
<dbReference type="AlphaFoldDB" id="A0A3R9NWB8"/>
<dbReference type="Gene3D" id="3.90.550.10">
    <property type="entry name" value="Spore Coat Polysaccharide Biosynthesis Protein SpsA, Chain A"/>
    <property type="match status" value="1"/>
</dbReference>
<comment type="caution">
    <text evidence="3">The sequence shown here is derived from an EMBL/GenBank/DDBJ whole genome shotgun (WGS) entry which is preliminary data.</text>
</comment>
<proteinExistence type="predicted"/>
<dbReference type="Proteomes" id="UP000269669">
    <property type="component" value="Unassembled WGS sequence"/>
</dbReference>
<dbReference type="EMBL" id="RSDW01000001">
    <property type="protein sequence ID" value="RSL15180.1"/>
    <property type="molecule type" value="Genomic_DNA"/>
</dbReference>
<protein>
    <submittedName>
        <fullName evidence="3">Glycosyl transferase family 2</fullName>
    </submittedName>
</protein>
<evidence type="ECO:0000259" key="2">
    <source>
        <dbReference type="Pfam" id="PF00535"/>
    </source>
</evidence>
<evidence type="ECO:0000313" key="4">
    <source>
        <dbReference type="Proteomes" id="UP000269669"/>
    </source>
</evidence>
<dbReference type="GO" id="GO:0016740">
    <property type="term" value="F:transferase activity"/>
    <property type="evidence" value="ECO:0007669"/>
    <property type="project" value="UniProtKB-KW"/>
</dbReference>
<feature type="transmembrane region" description="Helical" evidence="1">
    <location>
        <begin position="316"/>
        <end position="336"/>
    </location>
</feature>
<dbReference type="PANTHER" id="PTHR43646:SF3">
    <property type="entry name" value="SLR1566 PROTEIN"/>
    <property type="match status" value="1"/>
</dbReference>
<dbReference type="CDD" id="cd00761">
    <property type="entry name" value="Glyco_tranf_GTA_type"/>
    <property type="match status" value="1"/>
</dbReference>
<dbReference type="OrthoDB" id="9806525at2"/>
<dbReference type="InterPro" id="IPR001173">
    <property type="entry name" value="Glyco_trans_2-like"/>
</dbReference>